<sequence>MEFLEVMYPSSSIIKDMRSKGPNIRDVVYDDPVNFPVYFRSPLQQLVVFQSFSTSFRASTKDRRYSAYALISEVFDPSWVAFSFPRLPILPNNDISGVVEDRQLQIIDRSSGTSFGNKVNVVRDVEVLGCLVMGFFDLAIFVV</sequence>
<dbReference type="Proteomes" id="UP000297814">
    <property type="component" value="Unassembled WGS sequence"/>
</dbReference>
<organism evidence="1 2">
    <name type="scientific">Botrytis hyacinthi</name>
    <dbReference type="NCBI Taxonomy" id="278943"/>
    <lineage>
        <taxon>Eukaryota</taxon>
        <taxon>Fungi</taxon>
        <taxon>Dikarya</taxon>
        <taxon>Ascomycota</taxon>
        <taxon>Pezizomycotina</taxon>
        <taxon>Leotiomycetes</taxon>
        <taxon>Helotiales</taxon>
        <taxon>Sclerotiniaceae</taxon>
        <taxon>Botrytis</taxon>
    </lineage>
</organism>
<gene>
    <name evidence="1" type="ORF">BHYA_0060g00160</name>
</gene>
<evidence type="ECO:0000313" key="1">
    <source>
        <dbReference type="EMBL" id="TGO39105.1"/>
    </source>
</evidence>
<keyword evidence="2" id="KW-1185">Reference proteome</keyword>
<dbReference type="EMBL" id="PQXK01000060">
    <property type="protein sequence ID" value="TGO39105.1"/>
    <property type="molecule type" value="Genomic_DNA"/>
</dbReference>
<protein>
    <submittedName>
        <fullName evidence="1">Uncharacterized protein</fullName>
    </submittedName>
</protein>
<name>A0A4Z1GQT9_9HELO</name>
<evidence type="ECO:0000313" key="2">
    <source>
        <dbReference type="Proteomes" id="UP000297814"/>
    </source>
</evidence>
<comment type="caution">
    <text evidence="1">The sequence shown here is derived from an EMBL/GenBank/DDBJ whole genome shotgun (WGS) entry which is preliminary data.</text>
</comment>
<dbReference type="AlphaFoldDB" id="A0A4Z1GQT9"/>
<reference evidence="1 2" key="1">
    <citation type="submission" date="2017-12" db="EMBL/GenBank/DDBJ databases">
        <title>Comparative genomics of Botrytis spp.</title>
        <authorList>
            <person name="Valero-Jimenez C.A."/>
            <person name="Tapia P."/>
            <person name="Veloso J."/>
            <person name="Silva-Moreno E."/>
            <person name="Staats M."/>
            <person name="Valdes J.H."/>
            <person name="Van Kan J.A.L."/>
        </authorList>
    </citation>
    <scope>NUCLEOTIDE SEQUENCE [LARGE SCALE GENOMIC DNA]</scope>
    <source>
        <strain evidence="1 2">Bh0001</strain>
    </source>
</reference>
<proteinExistence type="predicted"/>
<accession>A0A4Z1GQT9</accession>